<dbReference type="OrthoDB" id="9798192at2"/>
<keyword evidence="2 5" id="KW-0378">Hydrolase</keyword>
<evidence type="ECO:0000313" key="6">
    <source>
        <dbReference type="Proteomes" id="UP000184514"/>
    </source>
</evidence>
<dbReference type="RefSeq" id="WP_072629239.1">
    <property type="nucleotide sequence ID" value="NZ_MLCB01000045.1"/>
</dbReference>
<dbReference type="GO" id="GO:0016052">
    <property type="term" value="P:carbohydrate catabolic process"/>
    <property type="evidence" value="ECO:0007669"/>
    <property type="project" value="TreeGrafter"/>
</dbReference>
<accession>A0A1L9P1D3</accession>
<evidence type="ECO:0000256" key="2">
    <source>
        <dbReference type="ARBA" id="ARBA00022801"/>
    </source>
</evidence>
<proteinExistence type="inferred from homology"/>
<feature type="chain" id="PRO_5012883014" evidence="4">
    <location>
        <begin position="27"/>
        <end position="254"/>
    </location>
</feature>
<dbReference type="InterPro" id="IPR002053">
    <property type="entry name" value="Glyco_hydro_25"/>
</dbReference>
<dbReference type="SUPFAM" id="SSF51445">
    <property type="entry name" value="(Trans)glycosidases"/>
    <property type="match status" value="1"/>
</dbReference>
<dbReference type="AlphaFoldDB" id="A0A1L9P1D3"/>
<evidence type="ECO:0000256" key="3">
    <source>
        <dbReference type="ARBA" id="ARBA00023295"/>
    </source>
</evidence>
<dbReference type="Gene3D" id="3.20.20.80">
    <property type="entry name" value="Glycosidases"/>
    <property type="match status" value="1"/>
</dbReference>
<comment type="similarity">
    <text evidence="1">Belongs to the glycosyl hydrolase 25 family.</text>
</comment>
<dbReference type="EMBL" id="MLCB01000045">
    <property type="protein sequence ID" value="OJI95224.1"/>
    <property type="molecule type" value="Genomic_DNA"/>
</dbReference>
<evidence type="ECO:0000256" key="4">
    <source>
        <dbReference type="SAM" id="SignalP"/>
    </source>
</evidence>
<dbReference type="PROSITE" id="PS51904">
    <property type="entry name" value="GLYCOSYL_HYDROL_F25_2"/>
    <property type="match status" value="1"/>
</dbReference>
<reference evidence="5 6" key="1">
    <citation type="submission" date="2016-10" db="EMBL/GenBank/DDBJ databases">
        <title>Genome sequence of Planktotalea frisia SH6-1.</title>
        <authorList>
            <person name="Poehlein A."/>
            <person name="Bakenhus I."/>
            <person name="Voget S."/>
            <person name="Brinkhoff T."/>
            <person name="Simon M."/>
        </authorList>
    </citation>
    <scope>NUCLEOTIDE SEQUENCE [LARGE SCALE GENOMIC DNA]</scope>
    <source>
        <strain evidence="5 6">SH6-1</strain>
    </source>
</reference>
<dbReference type="STRING" id="696762.PFRI_05600"/>
<gene>
    <name evidence="5" type="primary">acm</name>
    <name evidence="5" type="ORF">PFRI_05600</name>
</gene>
<keyword evidence="4" id="KW-0732">Signal</keyword>
<comment type="caution">
    <text evidence="5">The sequence shown here is derived from an EMBL/GenBank/DDBJ whole genome shotgun (WGS) entry which is preliminary data.</text>
</comment>
<dbReference type="PANTHER" id="PTHR34135:SF2">
    <property type="entry name" value="LYSOZYME"/>
    <property type="match status" value="1"/>
</dbReference>
<sequence>MTLTRRATLTGLASLPLLSAPSLLLARSTFRDNDPVNFGARGPSTFPVHGIDAARFQGQMDWKQVRRQGIRFAWLKATEGGDLLDPEFKANWRAAKRARVPVGAYHFYYFCTDPDTQAKWFIKNVPRLRGGMPPVLDLEWNPFSPTCTLRPPAAEVRRVANRFIKIIERHYQTRVVVYTAPDFWERNDVARLKRDFWLRSTANHVEQRYRVKGWRFWQYTATGVLDGIEKEVDLNCFNGSEAQWKQWRKSRGVG</sequence>
<dbReference type="Proteomes" id="UP000184514">
    <property type="component" value="Unassembled WGS sequence"/>
</dbReference>
<evidence type="ECO:0000313" key="5">
    <source>
        <dbReference type="EMBL" id="OJI95224.1"/>
    </source>
</evidence>
<dbReference type="InterPro" id="IPR017853">
    <property type="entry name" value="GH"/>
</dbReference>
<organism evidence="5 6">
    <name type="scientific">Planktotalea frisia</name>
    <dbReference type="NCBI Taxonomy" id="696762"/>
    <lineage>
        <taxon>Bacteria</taxon>
        <taxon>Pseudomonadati</taxon>
        <taxon>Pseudomonadota</taxon>
        <taxon>Alphaproteobacteria</taxon>
        <taxon>Rhodobacterales</taxon>
        <taxon>Paracoccaceae</taxon>
        <taxon>Planktotalea</taxon>
    </lineage>
</organism>
<name>A0A1L9P1D3_9RHOB</name>
<evidence type="ECO:0000256" key="1">
    <source>
        <dbReference type="ARBA" id="ARBA00010646"/>
    </source>
</evidence>
<dbReference type="GO" id="GO:0009253">
    <property type="term" value="P:peptidoglycan catabolic process"/>
    <property type="evidence" value="ECO:0007669"/>
    <property type="project" value="InterPro"/>
</dbReference>
<dbReference type="GO" id="GO:0016998">
    <property type="term" value="P:cell wall macromolecule catabolic process"/>
    <property type="evidence" value="ECO:0007669"/>
    <property type="project" value="InterPro"/>
</dbReference>
<keyword evidence="6" id="KW-1185">Reference proteome</keyword>
<dbReference type="EC" id="3.2.1.17" evidence="5"/>
<dbReference type="Pfam" id="PF01183">
    <property type="entry name" value="Glyco_hydro_25"/>
    <property type="match status" value="1"/>
</dbReference>
<protein>
    <submittedName>
        <fullName evidence="5">Lysozyme M1</fullName>
        <ecNumber evidence="5">3.2.1.17</ecNumber>
    </submittedName>
</protein>
<dbReference type="GO" id="GO:0003796">
    <property type="term" value="F:lysozyme activity"/>
    <property type="evidence" value="ECO:0007669"/>
    <property type="project" value="UniProtKB-EC"/>
</dbReference>
<dbReference type="SMART" id="SM00641">
    <property type="entry name" value="Glyco_25"/>
    <property type="match status" value="1"/>
</dbReference>
<dbReference type="InterPro" id="IPR018077">
    <property type="entry name" value="Glyco_hydro_fam25_subgr"/>
</dbReference>
<feature type="signal peptide" evidence="4">
    <location>
        <begin position="1"/>
        <end position="26"/>
    </location>
</feature>
<keyword evidence="3 5" id="KW-0326">Glycosidase</keyword>
<dbReference type="PANTHER" id="PTHR34135">
    <property type="entry name" value="LYSOZYME"/>
    <property type="match status" value="1"/>
</dbReference>